<dbReference type="Gene3D" id="3.40.50.720">
    <property type="entry name" value="NAD(P)-binding Rossmann-like Domain"/>
    <property type="match status" value="1"/>
</dbReference>
<keyword evidence="1" id="KW-0560">Oxidoreductase</keyword>
<dbReference type="Proteomes" id="UP001458880">
    <property type="component" value="Unassembled WGS sequence"/>
</dbReference>
<proteinExistence type="predicted"/>
<dbReference type="PANTHER" id="PTHR11606:SF13">
    <property type="entry name" value="GLUTAMATE DEHYDROGENASE 1, MITOCHONDRIAL"/>
    <property type="match status" value="1"/>
</dbReference>
<feature type="region of interest" description="Disordered" evidence="2">
    <location>
        <begin position="119"/>
        <end position="148"/>
    </location>
</feature>
<keyword evidence="5" id="KW-1185">Reference proteome</keyword>
<dbReference type="EMBL" id="JASPKY010000256">
    <property type="protein sequence ID" value="KAK9712862.1"/>
    <property type="molecule type" value="Genomic_DNA"/>
</dbReference>
<feature type="domain" description="Glutamate/phenylalanine/leucine/valine/L-tryptophan dehydrogenase C-terminal" evidence="3">
    <location>
        <begin position="12"/>
        <end position="57"/>
    </location>
</feature>
<organism evidence="4 5">
    <name type="scientific">Popillia japonica</name>
    <name type="common">Japanese beetle</name>
    <dbReference type="NCBI Taxonomy" id="7064"/>
    <lineage>
        <taxon>Eukaryota</taxon>
        <taxon>Metazoa</taxon>
        <taxon>Ecdysozoa</taxon>
        <taxon>Arthropoda</taxon>
        <taxon>Hexapoda</taxon>
        <taxon>Insecta</taxon>
        <taxon>Pterygota</taxon>
        <taxon>Neoptera</taxon>
        <taxon>Endopterygota</taxon>
        <taxon>Coleoptera</taxon>
        <taxon>Polyphaga</taxon>
        <taxon>Scarabaeiformia</taxon>
        <taxon>Scarabaeidae</taxon>
        <taxon>Rutelinae</taxon>
        <taxon>Popillia</taxon>
    </lineage>
</organism>
<dbReference type="AlphaFoldDB" id="A0AAW1K317"/>
<sequence length="148" mass="15970">MEYMKSLGLGTGWKDKTFILQGFGKVGTHTMRFLTRMVAKCIGISGIDATIVNPTGNRFLGLDLGEQIYRKILRRQEFPSSIVVGEDCAVNEGQNPPVSDVPDADNCIWSAADLQLGQDQLQETGSTSEQNAANDCGGPLAGSQSTDW</sequence>
<dbReference type="InterPro" id="IPR036291">
    <property type="entry name" value="NAD(P)-bd_dom_sf"/>
</dbReference>
<evidence type="ECO:0000256" key="1">
    <source>
        <dbReference type="ARBA" id="ARBA00023002"/>
    </source>
</evidence>
<reference evidence="4 5" key="1">
    <citation type="journal article" date="2024" name="BMC Genomics">
        <title>De novo assembly and annotation of Popillia japonica's genome with initial clues to its potential as an invasive pest.</title>
        <authorList>
            <person name="Cucini C."/>
            <person name="Boschi S."/>
            <person name="Funari R."/>
            <person name="Cardaioli E."/>
            <person name="Iannotti N."/>
            <person name="Marturano G."/>
            <person name="Paoli F."/>
            <person name="Bruttini M."/>
            <person name="Carapelli A."/>
            <person name="Frati F."/>
            <person name="Nardi F."/>
        </authorList>
    </citation>
    <scope>NUCLEOTIDE SEQUENCE [LARGE SCALE GENOMIC DNA]</scope>
    <source>
        <strain evidence="4">DMR45628</strain>
    </source>
</reference>
<dbReference type="InterPro" id="IPR006096">
    <property type="entry name" value="Glu/Leu/Phe/Val/Trp_DH_C"/>
</dbReference>
<evidence type="ECO:0000259" key="3">
    <source>
        <dbReference type="Pfam" id="PF00208"/>
    </source>
</evidence>
<evidence type="ECO:0000256" key="2">
    <source>
        <dbReference type="SAM" id="MobiDB-lite"/>
    </source>
</evidence>
<feature type="compositionally biased region" description="Polar residues" evidence="2">
    <location>
        <begin position="123"/>
        <end position="133"/>
    </location>
</feature>
<evidence type="ECO:0000313" key="5">
    <source>
        <dbReference type="Proteomes" id="UP001458880"/>
    </source>
</evidence>
<name>A0AAW1K317_POPJA</name>
<gene>
    <name evidence="4" type="ORF">QE152_g24658</name>
</gene>
<dbReference type="GO" id="GO:0006538">
    <property type="term" value="P:L-glutamate catabolic process"/>
    <property type="evidence" value="ECO:0007669"/>
    <property type="project" value="TreeGrafter"/>
</dbReference>
<dbReference type="GO" id="GO:0005739">
    <property type="term" value="C:mitochondrion"/>
    <property type="evidence" value="ECO:0007669"/>
    <property type="project" value="TreeGrafter"/>
</dbReference>
<protein>
    <submittedName>
        <fullName evidence="4">Glutamate/Leucine/Phenylalanine/Valine dehydrogenase</fullName>
    </submittedName>
</protein>
<dbReference type="GO" id="GO:0004352">
    <property type="term" value="F:glutamate dehydrogenase (NAD+) activity"/>
    <property type="evidence" value="ECO:0007669"/>
    <property type="project" value="TreeGrafter"/>
</dbReference>
<accession>A0AAW1K317</accession>
<comment type="caution">
    <text evidence="4">The sequence shown here is derived from an EMBL/GenBank/DDBJ whole genome shotgun (WGS) entry which is preliminary data.</text>
</comment>
<dbReference type="PANTHER" id="PTHR11606">
    <property type="entry name" value="GLUTAMATE DEHYDROGENASE"/>
    <property type="match status" value="1"/>
</dbReference>
<dbReference type="Pfam" id="PF00208">
    <property type="entry name" value="ELFV_dehydrog"/>
    <property type="match status" value="1"/>
</dbReference>
<dbReference type="SUPFAM" id="SSF51735">
    <property type="entry name" value="NAD(P)-binding Rossmann-fold domains"/>
    <property type="match status" value="1"/>
</dbReference>
<evidence type="ECO:0000313" key="4">
    <source>
        <dbReference type="EMBL" id="KAK9712862.1"/>
    </source>
</evidence>